<organism evidence="3 4">
    <name type="scientific">Polyangium fumosum</name>
    <dbReference type="NCBI Taxonomy" id="889272"/>
    <lineage>
        <taxon>Bacteria</taxon>
        <taxon>Pseudomonadati</taxon>
        <taxon>Myxococcota</taxon>
        <taxon>Polyangia</taxon>
        <taxon>Polyangiales</taxon>
        <taxon>Polyangiaceae</taxon>
        <taxon>Polyangium</taxon>
    </lineage>
</organism>
<dbReference type="OrthoDB" id="9778545at2"/>
<dbReference type="Proteomes" id="UP000309215">
    <property type="component" value="Unassembled WGS sequence"/>
</dbReference>
<gene>
    <name evidence="3" type="ORF">E8A74_42580</name>
</gene>
<sequence>MHPTLRLSAGYADKSPHLRDEVKILQRALAGWGFDVKPDGQFGPGTERAVRTFQRRQGLVPDDGIVGPRTWEVLLQKKATPVGTSVRDTPIVTGSECFPFSKLPTVNWTSAPRSFGSRRSGGTRAHAGCDLYASLGTWVHAIADGEVSLGPYPFYCETYALEVNHGSFVIRYGEIQRFTTVKQGDKVKAGDRIAKVGHLVGIKVPSDMLHLEMYKGNLSGPLTQRSGGAKTESGASYQRRADLMDPTSHLQRWAGNLPHD</sequence>
<dbReference type="InterPro" id="IPR002477">
    <property type="entry name" value="Peptidoglycan-bd-like"/>
</dbReference>
<reference evidence="3 4" key="1">
    <citation type="submission" date="2019-04" db="EMBL/GenBank/DDBJ databases">
        <authorList>
            <person name="Li Y."/>
            <person name="Wang J."/>
        </authorList>
    </citation>
    <scope>NUCLEOTIDE SEQUENCE [LARGE SCALE GENOMIC DNA]</scope>
    <source>
        <strain evidence="3 4">DSM 14668</strain>
    </source>
</reference>
<dbReference type="SUPFAM" id="SSF47090">
    <property type="entry name" value="PGBD-like"/>
    <property type="match status" value="1"/>
</dbReference>
<dbReference type="RefSeq" id="WP_136934879.1">
    <property type="nucleotide sequence ID" value="NZ_SSMQ01000074.1"/>
</dbReference>
<dbReference type="Pfam" id="PF01551">
    <property type="entry name" value="Peptidase_M23"/>
    <property type="match status" value="1"/>
</dbReference>
<dbReference type="PANTHER" id="PTHR21666">
    <property type="entry name" value="PEPTIDASE-RELATED"/>
    <property type="match status" value="1"/>
</dbReference>
<dbReference type="InterPro" id="IPR036365">
    <property type="entry name" value="PGBD-like_sf"/>
</dbReference>
<feature type="domain" description="Peptidoglycan binding-like" evidence="1">
    <location>
        <begin position="20"/>
        <end position="74"/>
    </location>
</feature>
<dbReference type="Gene3D" id="1.10.101.10">
    <property type="entry name" value="PGBD-like superfamily/PGBD"/>
    <property type="match status" value="1"/>
</dbReference>
<dbReference type="InterPro" id="IPR011055">
    <property type="entry name" value="Dup_hybrid_motif"/>
</dbReference>
<evidence type="ECO:0000259" key="2">
    <source>
        <dbReference type="Pfam" id="PF01551"/>
    </source>
</evidence>
<dbReference type="SUPFAM" id="SSF51261">
    <property type="entry name" value="Duplicated hybrid motif"/>
    <property type="match status" value="1"/>
</dbReference>
<dbReference type="EMBL" id="SSMQ01000074">
    <property type="protein sequence ID" value="TKC98119.1"/>
    <property type="molecule type" value="Genomic_DNA"/>
</dbReference>
<name>A0A4U1IUP3_9BACT</name>
<keyword evidence="4" id="KW-1185">Reference proteome</keyword>
<dbReference type="PANTHER" id="PTHR21666:SF270">
    <property type="entry name" value="MUREIN HYDROLASE ACTIVATOR ENVC"/>
    <property type="match status" value="1"/>
</dbReference>
<dbReference type="GO" id="GO:0004222">
    <property type="term" value="F:metalloendopeptidase activity"/>
    <property type="evidence" value="ECO:0007669"/>
    <property type="project" value="TreeGrafter"/>
</dbReference>
<feature type="domain" description="M23ase beta-sheet core" evidence="2">
    <location>
        <begin position="125"/>
        <end position="216"/>
    </location>
</feature>
<dbReference type="InterPro" id="IPR036366">
    <property type="entry name" value="PGBDSf"/>
</dbReference>
<evidence type="ECO:0000259" key="1">
    <source>
        <dbReference type="Pfam" id="PF01471"/>
    </source>
</evidence>
<dbReference type="Pfam" id="PF01471">
    <property type="entry name" value="PG_binding_1"/>
    <property type="match status" value="1"/>
</dbReference>
<protein>
    <submittedName>
        <fullName evidence="3">Peptidase M23</fullName>
    </submittedName>
</protein>
<proteinExistence type="predicted"/>
<evidence type="ECO:0000313" key="4">
    <source>
        <dbReference type="Proteomes" id="UP000309215"/>
    </source>
</evidence>
<dbReference type="InterPro" id="IPR016047">
    <property type="entry name" value="M23ase_b-sheet_dom"/>
</dbReference>
<accession>A0A4U1IUP3</accession>
<dbReference type="InterPro" id="IPR050570">
    <property type="entry name" value="Cell_wall_metabolism_enzyme"/>
</dbReference>
<dbReference type="CDD" id="cd12797">
    <property type="entry name" value="M23_peptidase"/>
    <property type="match status" value="1"/>
</dbReference>
<dbReference type="Gene3D" id="2.70.70.10">
    <property type="entry name" value="Glucose Permease (Domain IIA)"/>
    <property type="match status" value="1"/>
</dbReference>
<evidence type="ECO:0000313" key="3">
    <source>
        <dbReference type="EMBL" id="TKC98119.1"/>
    </source>
</evidence>
<dbReference type="AlphaFoldDB" id="A0A4U1IUP3"/>
<comment type="caution">
    <text evidence="3">The sequence shown here is derived from an EMBL/GenBank/DDBJ whole genome shotgun (WGS) entry which is preliminary data.</text>
</comment>